<dbReference type="AlphaFoldDB" id="A0AAD8Z9H4"/>
<accession>A0AAD8Z9H4</accession>
<dbReference type="GO" id="GO:0052689">
    <property type="term" value="F:carboxylic ester hydrolase activity"/>
    <property type="evidence" value="ECO:0007669"/>
    <property type="project" value="TreeGrafter"/>
</dbReference>
<dbReference type="InterPro" id="IPR029058">
    <property type="entry name" value="AB_hydrolase_fold"/>
</dbReference>
<dbReference type="Proteomes" id="UP001239994">
    <property type="component" value="Unassembled WGS sequence"/>
</dbReference>
<sequence>MAAVQKLKRCVVPQTGKHTASVIFLHGSGATPYTPMHGALSHVWFDRYKISRNCPEHLESIEEMCSNLGAVVHDEIRAGVPEHRMVIGGFSMGGAMALHLACRYHQDVAGVFSLSSFLNRDSVVYQASAIFHSNLNDS</sequence>
<comment type="similarity">
    <text evidence="1">Belongs to the AB hydrolase superfamily. AB hydrolase 2 family.</text>
</comment>
<dbReference type="EMBL" id="JAROKS010000016">
    <property type="protein sequence ID" value="KAK1795025.1"/>
    <property type="molecule type" value="Genomic_DNA"/>
</dbReference>
<dbReference type="InterPro" id="IPR050565">
    <property type="entry name" value="LYPA1-2/EST-like"/>
</dbReference>
<dbReference type="GO" id="GO:0008474">
    <property type="term" value="F:palmitoyl-(protein) hydrolase activity"/>
    <property type="evidence" value="ECO:0007669"/>
    <property type="project" value="UniProtKB-EC"/>
</dbReference>
<proteinExistence type="inferred from homology"/>
<dbReference type="PANTHER" id="PTHR10655">
    <property type="entry name" value="LYSOPHOSPHOLIPASE-RELATED"/>
    <property type="match status" value="1"/>
</dbReference>
<dbReference type="Pfam" id="PF02230">
    <property type="entry name" value="Abhydrolase_2"/>
    <property type="match status" value="1"/>
</dbReference>
<comment type="caution">
    <text evidence="5">The sequence shown here is derived from an EMBL/GenBank/DDBJ whole genome shotgun (WGS) entry which is preliminary data.</text>
</comment>
<evidence type="ECO:0000259" key="4">
    <source>
        <dbReference type="Pfam" id="PF02230"/>
    </source>
</evidence>
<dbReference type="SUPFAM" id="SSF53474">
    <property type="entry name" value="alpha/beta-Hydrolases"/>
    <property type="match status" value="1"/>
</dbReference>
<gene>
    <name evidence="5" type="ORF">P4O66_010214</name>
</gene>
<dbReference type="PANTHER" id="PTHR10655:SF17">
    <property type="entry name" value="LYSOPHOSPHOLIPASE-LIKE PROTEIN 1"/>
    <property type="match status" value="1"/>
</dbReference>
<protein>
    <recommendedName>
        <fullName evidence="2">palmitoyl-protein hydrolase</fullName>
        <ecNumber evidence="2">3.1.2.22</ecNumber>
    </recommendedName>
</protein>
<name>A0AAD8Z9H4_9TELE</name>
<evidence type="ECO:0000256" key="2">
    <source>
        <dbReference type="ARBA" id="ARBA00012423"/>
    </source>
</evidence>
<dbReference type="InterPro" id="IPR003140">
    <property type="entry name" value="PLipase/COase/thioEstase"/>
</dbReference>
<dbReference type="Gene3D" id="3.40.50.1820">
    <property type="entry name" value="alpha/beta hydrolase"/>
    <property type="match status" value="1"/>
</dbReference>
<evidence type="ECO:0000313" key="6">
    <source>
        <dbReference type="Proteomes" id="UP001239994"/>
    </source>
</evidence>
<evidence type="ECO:0000313" key="5">
    <source>
        <dbReference type="EMBL" id="KAK1795025.1"/>
    </source>
</evidence>
<keyword evidence="6" id="KW-1185">Reference proteome</keyword>
<reference evidence="5" key="1">
    <citation type="submission" date="2023-03" db="EMBL/GenBank/DDBJ databases">
        <title>Electrophorus voltai genome.</title>
        <authorList>
            <person name="Bian C."/>
        </authorList>
    </citation>
    <scope>NUCLEOTIDE SEQUENCE</scope>
    <source>
        <strain evidence="5">CB-2022</strain>
        <tissue evidence="5">Muscle</tissue>
    </source>
</reference>
<evidence type="ECO:0000256" key="1">
    <source>
        <dbReference type="ARBA" id="ARBA00006499"/>
    </source>
</evidence>
<keyword evidence="3" id="KW-0378">Hydrolase</keyword>
<evidence type="ECO:0000256" key="3">
    <source>
        <dbReference type="ARBA" id="ARBA00022801"/>
    </source>
</evidence>
<dbReference type="EC" id="3.1.2.22" evidence="2"/>
<feature type="domain" description="Phospholipase/carboxylesterase/thioesterase" evidence="4">
    <location>
        <begin position="35"/>
        <end position="125"/>
    </location>
</feature>
<organism evidence="5 6">
    <name type="scientific">Electrophorus voltai</name>
    <dbReference type="NCBI Taxonomy" id="2609070"/>
    <lineage>
        <taxon>Eukaryota</taxon>
        <taxon>Metazoa</taxon>
        <taxon>Chordata</taxon>
        <taxon>Craniata</taxon>
        <taxon>Vertebrata</taxon>
        <taxon>Euteleostomi</taxon>
        <taxon>Actinopterygii</taxon>
        <taxon>Neopterygii</taxon>
        <taxon>Teleostei</taxon>
        <taxon>Ostariophysi</taxon>
        <taxon>Gymnotiformes</taxon>
        <taxon>Gymnotoidei</taxon>
        <taxon>Gymnotidae</taxon>
        <taxon>Electrophorus</taxon>
    </lineage>
</organism>
<dbReference type="GO" id="GO:0005737">
    <property type="term" value="C:cytoplasm"/>
    <property type="evidence" value="ECO:0007669"/>
    <property type="project" value="TreeGrafter"/>
</dbReference>